<dbReference type="Gene3D" id="3.30.420.10">
    <property type="entry name" value="Ribonuclease H-like superfamily/Ribonuclease H"/>
    <property type="match status" value="1"/>
</dbReference>
<evidence type="ECO:0000313" key="6">
    <source>
        <dbReference type="Proteomes" id="UP000035035"/>
    </source>
</evidence>
<dbReference type="GO" id="GO:0015074">
    <property type="term" value="P:DNA integration"/>
    <property type="evidence" value="ECO:0007669"/>
    <property type="project" value="InterPro"/>
</dbReference>
<comment type="caution">
    <text evidence="5">The sequence shown here is derived from an EMBL/GenBank/DDBJ whole genome shotgun (WGS) entry which is preliminary data.</text>
</comment>
<dbReference type="GO" id="GO:0005829">
    <property type="term" value="C:cytosol"/>
    <property type="evidence" value="ECO:0007669"/>
    <property type="project" value="TreeGrafter"/>
</dbReference>
<dbReference type="InterPro" id="IPR036397">
    <property type="entry name" value="RNaseH_sf"/>
</dbReference>
<dbReference type="InterPro" id="IPR001584">
    <property type="entry name" value="Integrase_cat-core"/>
</dbReference>
<dbReference type="InterPro" id="IPR025246">
    <property type="entry name" value="IS30-like_HTH"/>
</dbReference>
<dbReference type="Pfam" id="PF13936">
    <property type="entry name" value="HTH_38"/>
    <property type="match status" value="1"/>
</dbReference>
<dbReference type="NCBIfam" id="NF033563">
    <property type="entry name" value="transpos_IS30"/>
    <property type="match status" value="2"/>
</dbReference>
<evidence type="ECO:0000256" key="2">
    <source>
        <dbReference type="SAM" id="MobiDB-lite"/>
    </source>
</evidence>
<dbReference type="PANTHER" id="PTHR10948:SF23">
    <property type="entry name" value="TRANSPOSASE INSI FOR INSERTION SEQUENCE ELEMENT IS30A-RELATED"/>
    <property type="match status" value="1"/>
</dbReference>
<dbReference type="EMBL" id="AYXO01000054">
    <property type="protein sequence ID" value="ETA05261.1"/>
    <property type="molecule type" value="Genomic_DNA"/>
</dbReference>
<dbReference type="HOGENOM" id="CLU_035706_0_0_11"/>
<dbReference type="Proteomes" id="UP000035035">
    <property type="component" value="Unassembled WGS sequence"/>
</dbReference>
<feature type="compositionally biased region" description="Basic and acidic residues" evidence="2">
    <location>
        <begin position="1"/>
        <end position="11"/>
    </location>
</feature>
<accession>W9DH40</accession>
<dbReference type="GO" id="GO:0006310">
    <property type="term" value="P:DNA recombination"/>
    <property type="evidence" value="ECO:0007669"/>
    <property type="project" value="UniProtKB-KW"/>
</dbReference>
<dbReference type="AlphaFoldDB" id="W9DH40"/>
<dbReference type="EMBL" id="AYXO01000009">
    <property type="protein sequence ID" value="ETA07699.1"/>
    <property type="molecule type" value="Genomic_DNA"/>
</dbReference>
<evidence type="ECO:0000313" key="5">
    <source>
        <dbReference type="EMBL" id="ETA07699.1"/>
    </source>
</evidence>
<sequence>MATADWSKKTSDAPTGVRRQWRADRALRPAMRSPGRPEPSRAVRRQFWGLIATGMSTAEASVAVGVSVPVGSRWFRHAGGMTPLSLDDPAGRYLSFAEREEIALLRAQQCGVREIARQIGRSPATISRELRRNSATRSGKREYRASVAQWKAQQAAKRPKTAKLVANVELREYVQERLAGTVRSPDGTIVAGPTPPPWKGLNKPHRADRRWSLAWSPEQISQRLRVDFPDDESMRISHEAIYQSLFIEGRGALKRELVACLRTGRALREPRARSRNKPQGHVTSDVVLSQRPPEAHDRAVPGHWEGDLIIGVGRSAIGTVVERRSRATILVHLPRLQGWGEQPPVKNGPALGGYGAIAMNAALTASIAALPQQLRKTLTWDRGKELSAHAQFAMDTGTQVFFADPHSPWQRPSNENTNGLLRQYFPKGTDLSRWSANDLEAIAYTLNNRPRKALGWKTPAEVFEGQLHSLQQPGVAWTD</sequence>
<protein>
    <submittedName>
        <fullName evidence="5">Transcriptional regulator</fullName>
    </submittedName>
</protein>
<dbReference type="PANTHER" id="PTHR10948">
    <property type="entry name" value="TRANSPOSASE"/>
    <property type="match status" value="1"/>
</dbReference>
<organism evidence="5 6">
    <name type="scientific">Gordonia alkanivorans CGMCC 6845</name>
    <dbReference type="NCBI Taxonomy" id="1423140"/>
    <lineage>
        <taxon>Bacteria</taxon>
        <taxon>Bacillati</taxon>
        <taxon>Actinomycetota</taxon>
        <taxon>Actinomycetes</taxon>
        <taxon>Mycobacteriales</taxon>
        <taxon>Gordoniaceae</taxon>
        <taxon>Gordonia</taxon>
    </lineage>
</organism>
<keyword evidence="6" id="KW-1185">Reference proteome</keyword>
<reference evidence="5 6" key="1">
    <citation type="journal article" date="2014" name="Genome Announc.">
        <title>Draft Genome Sequence of Gordonia alkanivorans Strain CGMCC6845, a Halotolerant Hydrocarbon-Degrading Bacterium.</title>
        <authorList>
            <person name="Wang X."/>
            <person name="Jin D."/>
            <person name="Zhou L."/>
            <person name="Wu L."/>
            <person name="An W."/>
            <person name="Zhao L."/>
        </authorList>
    </citation>
    <scope>NUCLEOTIDE SEQUENCE [LARGE SCALE GENOMIC DNA]</scope>
    <source>
        <strain evidence="5 6">CGMCC 6845</strain>
    </source>
</reference>
<keyword evidence="1" id="KW-0233">DNA recombination</keyword>
<dbReference type="GO" id="GO:0032196">
    <property type="term" value="P:transposition"/>
    <property type="evidence" value="ECO:0007669"/>
    <property type="project" value="TreeGrafter"/>
</dbReference>
<evidence type="ECO:0000256" key="1">
    <source>
        <dbReference type="ARBA" id="ARBA00023172"/>
    </source>
</evidence>
<proteinExistence type="predicted"/>
<feature type="region of interest" description="Disordered" evidence="2">
    <location>
        <begin position="268"/>
        <end position="300"/>
    </location>
</feature>
<feature type="domain" description="Integrase catalytic" evidence="3">
    <location>
        <begin position="288"/>
        <end position="467"/>
    </location>
</feature>
<evidence type="ECO:0000259" key="3">
    <source>
        <dbReference type="PROSITE" id="PS50994"/>
    </source>
</evidence>
<gene>
    <name evidence="5" type="ORF">V525_06235</name>
    <name evidence="4" type="ORF">V525_19230</name>
</gene>
<dbReference type="InterPro" id="IPR053392">
    <property type="entry name" value="Transposase_IS30-like"/>
</dbReference>
<evidence type="ECO:0000313" key="4">
    <source>
        <dbReference type="EMBL" id="ETA05261.1"/>
    </source>
</evidence>
<feature type="region of interest" description="Disordered" evidence="2">
    <location>
        <begin position="184"/>
        <end position="204"/>
    </location>
</feature>
<dbReference type="PROSITE" id="PS50994">
    <property type="entry name" value="INTEGRASE"/>
    <property type="match status" value="1"/>
</dbReference>
<dbReference type="Gene3D" id="1.10.10.60">
    <property type="entry name" value="Homeodomain-like"/>
    <property type="match status" value="1"/>
</dbReference>
<dbReference type="GO" id="GO:0003676">
    <property type="term" value="F:nucleic acid binding"/>
    <property type="evidence" value="ECO:0007669"/>
    <property type="project" value="InterPro"/>
</dbReference>
<feature type="region of interest" description="Disordered" evidence="2">
    <location>
        <begin position="1"/>
        <end position="21"/>
    </location>
</feature>
<dbReference type="PATRIC" id="fig|1423140.3.peg.1258"/>
<dbReference type="SUPFAM" id="SSF53098">
    <property type="entry name" value="Ribonuclease H-like"/>
    <property type="match status" value="1"/>
</dbReference>
<dbReference type="InterPro" id="IPR051917">
    <property type="entry name" value="Transposase-Integrase"/>
</dbReference>
<dbReference type="InterPro" id="IPR012337">
    <property type="entry name" value="RNaseH-like_sf"/>
</dbReference>
<dbReference type="GO" id="GO:0004803">
    <property type="term" value="F:transposase activity"/>
    <property type="evidence" value="ECO:0007669"/>
    <property type="project" value="TreeGrafter"/>
</dbReference>
<name>W9DH40_9ACTN</name>